<dbReference type="PANTHER" id="PTHR38839:SF6">
    <property type="entry name" value="TRANSCRIPTIONAL REGULATOR WHIB1"/>
    <property type="match status" value="1"/>
</dbReference>
<keyword evidence="11" id="KW-0963">Cytoplasm</keyword>
<evidence type="ECO:0000256" key="2">
    <source>
        <dbReference type="ARBA" id="ARBA00006597"/>
    </source>
</evidence>
<feature type="domain" description="4Fe-4S Wbl-type" evidence="12">
    <location>
        <begin position="50"/>
        <end position="112"/>
    </location>
</feature>
<evidence type="ECO:0000256" key="9">
    <source>
        <dbReference type="ARBA" id="ARBA00023157"/>
    </source>
</evidence>
<evidence type="ECO:0000313" key="13">
    <source>
        <dbReference type="EMBL" id="ELP69554.1"/>
    </source>
</evidence>
<dbReference type="GO" id="GO:0003677">
    <property type="term" value="F:DNA binding"/>
    <property type="evidence" value="ECO:0007669"/>
    <property type="project" value="UniProtKB-UniRule"/>
</dbReference>
<evidence type="ECO:0000256" key="1">
    <source>
        <dbReference type="ARBA" id="ARBA00004496"/>
    </source>
</evidence>
<dbReference type="GO" id="GO:0005737">
    <property type="term" value="C:cytoplasm"/>
    <property type="evidence" value="ECO:0007669"/>
    <property type="project" value="UniProtKB-SubCell"/>
</dbReference>
<evidence type="ECO:0000256" key="3">
    <source>
        <dbReference type="ARBA" id="ARBA00022485"/>
    </source>
</evidence>
<comment type="cofactor">
    <cofactor evidence="11">
        <name>[4Fe-4S] cluster</name>
        <dbReference type="ChEBI" id="CHEBI:49883"/>
    </cofactor>
    <text evidence="11">Binds 1 [4Fe-4S] cluster per subunit. Following nitrosylation of the [4Fe-4S] cluster binds 1 [4Fe-8(NO)] cluster per subunit.</text>
</comment>
<dbReference type="PROSITE" id="PS51674">
    <property type="entry name" value="4FE4S_WBL"/>
    <property type="match status" value="1"/>
</dbReference>
<evidence type="ECO:0000259" key="12">
    <source>
        <dbReference type="PROSITE" id="PS51674"/>
    </source>
</evidence>
<keyword evidence="8 11" id="KW-0238">DNA-binding</keyword>
<organism evidence="13 14">
    <name type="scientific">Streptomyces turgidiscabies (strain Car8)</name>
    <dbReference type="NCBI Taxonomy" id="698760"/>
    <lineage>
        <taxon>Bacteria</taxon>
        <taxon>Bacillati</taxon>
        <taxon>Actinomycetota</taxon>
        <taxon>Actinomycetes</taxon>
        <taxon>Kitasatosporales</taxon>
        <taxon>Streptomycetaceae</taxon>
        <taxon>Streptomyces</taxon>
    </lineage>
</organism>
<comment type="subcellular location">
    <subcellularLocation>
        <location evidence="1 11">Cytoplasm</location>
    </subcellularLocation>
</comment>
<feature type="binding site" evidence="11">
    <location>
        <position position="79"/>
    </location>
    <ligand>
        <name>[4Fe-4S] cluster</name>
        <dbReference type="ChEBI" id="CHEBI:49883"/>
    </ligand>
</feature>
<keyword evidence="5 11" id="KW-0408">Iron</keyword>
<keyword evidence="3 11" id="KW-0004">4Fe-4S</keyword>
<evidence type="ECO:0000256" key="6">
    <source>
        <dbReference type="ARBA" id="ARBA00023014"/>
    </source>
</evidence>
<feature type="binding site" evidence="11">
    <location>
        <position position="51"/>
    </location>
    <ligand>
        <name>[4Fe-4S] cluster</name>
        <dbReference type="ChEBI" id="CHEBI:49883"/>
    </ligand>
</feature>
<dbReference type="PANTHER" id="PTHR38839">
    <property type="entry name" value="TRANSCRIPTIONAL REGULATOR WHID-RELATED"/>
    <property type="match status" value="1"/>
</dbReference>
<comment type="similarity">
    <text evidence="2 11">Belongs to the WhiB family.</text>
</comment>
<gene>
    <name evidence="13" type="primary">whiB_9</name>
    <name evidence="11" type="synonym">whiB</name>
    <name evidence="13" type="ORF">STRTUCAR8_09239</name>
</gene>
<evidence type="ECO:0000256" key="7">
    <source>
        <dbReference type="ARBA" id="ARBA00023015"/>
    </source>
</evidence>
<dbReference type="GO" id="GO:0045892">
    <property type="term" value="P:negative regulation of DNA-templated transcription"/>
    <property type="evidence" value="ECO:0007669"/>
    <property type="project" value="TreeGrafter"/>
</dbReference>
<reference evidence="13 14" key="1">
    <citation type="journal article" date="2011" name="Plasmid">
        <title>Streptomyces turgidiscabies Car8 contains a modular pathogenicity island that shares virulence genes with other actinobacterial plant pathogens.</title>
        <authorList>
            <person name="Huguet-Tapia J.C."/>
            <person name="Badger J.H."/>
            <person name="Loria R."/>
            <person name="Pettis G.S."/>
        </authorList>
    </citation>
    <scope>NUCLEOTIDE SEQUENCE [LARGE SCALE GENOMIC DNA]</scope>
    <source>
        <strain evidence="13 14">Car8</strain>
    </source>
</reference>
<dbReference type="Proteomes" id="UP000010931">
    <property type="component" value="Unassembled WGS sequence"/>
</dbReference>
<sequence length="122" mass="13719">MSAWSPSSPPDHFLFSPPFALRRLRWPVPSRFRPSDLGTRVSMEWLRRAACVGEDPELFFPIGTKGPAVRDTAAAKRVCAHCPVTPQCLDWALRSGQTLGVWGGTCEEERAELLRTARERVR</sequence>
<dbReference type="GO" id="GO:0045454">
    <property type="term" value="P:cell redox homeostasis"/>
    <property type="evidence" value="ECO:0007669"/>
    <property type="project" value="TreeGrafter"/>
</dbReference>
<feature type="binding site" evidence="11">
    <location>
        <position position="88"/>
    </location>
    <ligand>
        <name>[4Fe-4S] cluster</name>
        <dbReference type="ChEBI" id="CHEBI:49883"/>
    </ligand>
</feature>
<dbReference type="GO" id="GO:0047134">
    <property type="term" value="F:protein-disulfide reductase [NAD(P)H] activity"/>
    <property type="evidence" value="ECO:0007669"/>
    <property type="project" value="TreeGrafter"/>
</dbReference>
<proteinExistence type="inferred from homology"/>
<dbReference type="GO" id="GO:0046872">
    <property type="term" value="F:metal ion binding"/>
    <property type="evidence" value="ECO:0007669"/>
    <property type="project" value="UniProtKB-KW"/>
</dbReference>
<evidence type="ECO:0000256" key="4">
    <source>
        <dbReference type="ARBA" id="ARBA00022723"/>
    </source>
</evidence>
<dbReference type="GO" id="GO:0051539">
    <property type="term" value="F:4 iron, 4 sulfur cluster binding"/>
    <property type="evidence" value="ECO:0007669"/>
    <property type="project" value="UniProtKB-UniRule"/>
</dbReference>
<evidence type="ECO:0000313" key="14">
    <source>
        <dbReference type="Proteomes" id="UP000010931"/>
    </source>
</evidence>
<evidence type="ECO:0000256" key="10">
    <source>
        <dbReference type="ARBA" id="ARBA00023163"/>
    </source>
</evidence>
<keyword evidence="14" id="KW-1185">Reference proteome</keyword>
<keyword evidence="10 11" id="KW-0804">Transcription</keyword>
<dbReference type="InterPro" id="IPR034768">
    <property type="entry name" value="4FE4S_WBL"/>
</dbReference>
<dbReference type="EMBL" id="AEJB01000137">
    <property type="protein sequence ID" value="ELP69554.1"/>
    <property type="molecule type" value="Genomic_DNA"/>
</dbReference>
<keyword evidence="7 11" id="KW-0805">Transcription regulation</keyword>
<evidence type="ECO:0000256" key="5">
    <source>
        <dbReference type="ARBA" id="ARBA00023004"/>
    </source>
</evidence>
<keyword evidence="4 11" id="KW-0479">Metal-binding</keyword>
<keyword evidence="9 11" id="KW-1015">Disulfide bond</keyword>
<dbReference type="Pfam" id="PF02467">
    <property type="entry name" value="Whib"/>
    <property type="match status" value="1"/>
</dbReference>
<keyword evidence="6 11" id="KW-0411">Iron-sulfur</keyword>
<comment type="PTM">
    <text evidence="11">The Fe-S cluster can be nitrosylated by nitric oxide (NO).</text>
</comment>
<dbReference type="GO" id="GO:0035731">
    <property type="term" value="F:dinitrosyl-iron complex binding"/>
    <property type="evidence" value="ECO:0007669"/>
    <property type="project" value="UniProtKB-UniRule"/>
</dbReference>
<evidence type="ECO:0000256" key="8">
    <source>
        <dbReference type="ARBA" id="ARBA00023125"/>
    </source>
</evidence>
<evidence type="ECO:0000256" key="11">
    <source>
        <dbReference type="HAMAP-Rule" id="MF_01479"/>
    </source>
</evidence>
<comment type="PTM">
    <text evidence="11">Upon Fe-S cluster removal intramolecular disulfide bonds are formed.</text>
</comment>
<dbReference type="InterPro" id="IPR003482">
    <property type="entry name" value="Whib"/>
</dbReference>
<comment type="function">
    <text evidence="11">Acts as a transcriptional regulator. Probably redox-responsive. The apo- but not holo-form probably binds DNA.</text>
</comment>
<dbReference type="STRING" id="85558.T45_04927"/>
<dbReference type="AlphaFoldDB" id="L7FEC3"/>
<accession>L7FEC3</accession>
<dbReference type="HAMAP" id="MF_01479">
    <property type="entry name" value="WhiB"/>
    <property type="match status" value="1"/>
</dbReference>
<protein>
    <recommendedName>
        <fullName evidence="11">Transcriptional regulator WhiB</fullName>
    </recommendedName>
</protein>
<comment type="caution">
    <text evidence="13">The sequence shown here is derived from an EMBL/GenBank/DDBJ whole genome shotgun (WGS) entry which is preliminary data.</text>
</comment>
<dbReference type="PATRIC" id="fig|698760.3.peg.1769"/>
<feature type="binding site" evidence="11">
    <location>
        <position position="82"/>
    </location>
    <ligand>
        <name>[4Fe-4S] cluster</name>
        <dbReference type="ChEBI" id="CHEBI:49883"/>
    </ligand>
</feature>
<name>L7FEC3_STRT8</name>